<dbReference type="Pfam" id="PF22942">
    <property type="entry name" value="DUF7025"/>
    <property type="match status" value="1"/>
</dbReference>
<dbReference type="InterPro" id="IPR056599">
    <property type="entry name" value="AAA_lid_fung"/>
</dbReference>
<dbReference type="AlphaFoldDB" id="A0A1B7NZQ8"/>
<dbReference type="InterPro" id="IPR003959">
    <property type="entry name" value="ATPase_AAA_core"/>
</dbReference>
<dbReference type="PANTHER" id="PTHR46411:SF3">
    <property type="entry name" value="AAA+ ATPASE DOMAIN-CONTAINING PROTEIN"/>
    <property type="match status" value="1"/>
</dbReference>
<accession>A0A1B7NZQ8</accession>
<dbReference type="CDD" id="cd19481">
    <property type="entry name" value="RecA-like_protease"/>
    <property type="match status" value="1"/>
</dbReference>
<gene>
    <name evidence="3" type="ORF">ACJ72_03395</name>
</gene>
<dbReference type="GO" id="GO:0016887">
    <property type="term" value="F:ATP hydrolysis activity"/>
    <property type="evidence" value="ECO:0007669"/>
    <property type="project" value="InterPro"/>
</dbReference>
<keyword evidence="4" id="KW-1185">Reference proteome</keyword>
<feature type="region of interest" description="Disordered" evidence="1">
    <location>
        <begin position="151"/>
        <end position="175"/>
    </location>
</feature>
<dbReference type="OrthoDB" id="10042665at2759"/>
<dbReference type="EMBL" id="LGUA01000332">
    <property type="protein sequence ID" value="OAX82258.1"/>
    <property type="molecule type" value="Genomic_DNA"/>
</dbReference>
<reference evidence="3 4" key="1">
    <citation type="submission" date="2015-07" db="EMBL/GenBank/DDBJ databases">
        <title>Emmonsia species relationships and genome sequence.</title>
        <authorList>
            <person name="Cuomo C.A."/>
            <person name="Schwartz I.S."/>
            <person name="Kenyon C."/>
            <person name="de Hoog G.S."/>
            <person name="Govender N.P."/>
            <person name="Botha A."/>
            <person name="Moreno L."/>
            <person name="de Vries M."/>
            <person name="Munoz J.F."/>
            <person name="Stielow J.B."/>
        </authorList>
    </citation>
    <scope>NUCLEOTIDE SEQUENCE [LARGE SCALE GENOMIC DNA]</scope>
    <source>
        <strain evidence="3 4">CBS 136260</strain>
    </source>
</reference>
<dbReference type="STRING" id="1658172.A0A1B7NZQ8"/>
<feature type="region of interest" description="Disordered" evidence="1">
    <location>
        <begin position="1"/>
        <end position="51"/>
    </location>
</feature>
<dbReference type="SMART" id="SM00382">
    <property type="entry name" value="AAA"/>
    <property type="match status" value="1"/>
</dbReference>
<evidence type="ECO:0000259" key="2">
    <source>
        <dbReference type="SMART" id="SM00382"/>
    </source>
</evidence>
<dbReference type="Gene3D" id="3.40.50.300">
    <property type="entry name" value="P-loop containing nucleotide triphosphate hydrolases"/>
    <property type="match status" value="1"/>
</dbReference>
<feature type="region of interest" description="Disordered" evidence="1">
    <location>
        <begin position="257"/>
        <end position="280"/>
    </location>
</feature>
<dbReference type="GO" id="GO:0005524">
    <property type="term" value="F:ATP binding"/>
    <property type="evidence" value="ECO:0007669"/>
    <property type="project" value="InterPro"/>
</dbReference>
<proteinExistence type="predicted"/>
<organism evidence="3 4">
    <name type="scientific">Emergomyces africanus</name>
    <dbReference type="NCBI Taxonomy" id="1955775"/>
    <lineage>
        <taxon>Eukaryota</taxon>
        <taxon>Fungi</taxon>
        <taxon>Dikarya</taxon>
        <taxon>Ascomycota</taxon>
        <taxon>Pezizomycotina</taxon>
        <taxon>Eurotiomycetes</taxon>
        <taxon>Eurotiomycetidae</taxon>
        <taxon>Onygenales</taxon>
        <taxon>Ajellomycetaceae</taxon>
        <taxon>Emergomyces</taxon>
    </lineage>
</organism>
<feature type="compositionally biased region" description="Basic and acidic residues" evidence="1">
    <location>
        <begin position="96"/>
        <end position="107"/>
    </location>
</feature>
<dbReference type="PANTHER" id="PTHR46411">
    <property type="entry name" value="FAMILY ATPASE, PUTATIVE-RELATED"/>
    <property type="match status" value="1"/>
</dbReference>
<sequence length="1032" mass="116264">MSVLAINPDAHGPLEGLSSDVDGEQNGAFATPTTESEKTKSELAAPCDDCDLPAPVDSDLKILLKALVDGQKELLARHKPASGDTKNGKPAASESKGSKEPKDPKDEAELQEIAIKRLSPGNWRKVKRDRKVDLQESVLLVSSKANARTQLRRQGRKISRMGEKNASENITEQNSDDHERLDIPFRLAINSTYLLDVLGQFVGESFCERQNVFVRPFKYLVAYESDIRQLLKEAEIVYDQSVSKLGETTQENCTPVVTVTDKGNGEGENKPGKQSTDPASQIDEVNEARIGTFRARRERDELRCLVEFMDTDMHDIFDTKNRISTGEITEIAFEHLWLLFKPGDLVLGSSSDEFQNRRQAYRILNISGGRAFFDSGFKAAYIGLLDQIGDSDSENEEKCRDAIKCSGMDTTCLIIDTFSIDYDGTKLGARSKRFAIPPYKGTKRICSLTPFPLLPGPESDQIHRSLIQRGRRFVDLVPGTHKKYSGTTVQEGNQTAKGYNNWTIKETELHSEIVVDQAAGVEHFKQKVYRFGRSLKFGSGAIARSTPQDKRETFDPLPDQEDGDWITDVFDDSKFEEDRQNEFRRATNLLSFRALQPTPIPNDHLMLLPSRVYGYGLIDHKWLPLDVNNVEDLPVTGEEAQRARFEDLVLPEGHRMLLQALIKNQVELPENESDEPDGANRPLSMDAVPGKGKGLIILLHGAPGVGKTSTAECVAAQLKRPLLPITCGDIGTTAQTAEATLDSFCVLAHRWRCVLLLDEADVFLAKREKGDIIRNSLVSVFLRVLEYYSGVIILTTNRVGEFDEAFRSRIHMSLYYPKLDEVSTKEIWEKNLQHIKKNGPDLDIEEDKIRRFAHKHWQENKYKPSRRWNGRQIKNAFQTALALANWDFREGKHGAKLDRPLVKAAHFIRIAQTSAHFDDYISNIHGIDEDDTYGVLAEREEVRKDNYEAPATKQSGGRPRKIPPPARRGINRRNSGLPQGRTYEYEDDDESSEEDIERLRLKLELAKLKKQKGVNDKVASSGISDEEEEEAW</sequence>
<feature type="region of interest" description="Disordered" evidence="1">
    <location>
        <begin position="76"/>
        <end position="107"/>
    </location>
</feature>
<dbReference type="Proteomes" id="UP000091918">
    <property type="component" value="Unassembled WGS sequence"/>
</dbReference>
<dbReference type="Pfam" id="PF23232">
    <property type="entry name" value="AAA_lid_13"/>
    <property type="match status" value="1"/>
</dbReference>
<dbReference type="InterPro" id="IPR003593">
    <property type="entry name" value="AAA+_ATPase"/>
</dbReference>
<feature type="compositionally biased region" description="Acidic residues" evidence="1">
    <location>
        <begin position="985"/>
        <end position="996"/>
    </location>
</feature>
<evidence type="ECO:0000313" key="4">
    <source>
        <dbReference type="Proteomes" id="UP000091918"/>
    </source>
</evidence>
<dbReference type="InterPro" id="IPR027417">
    <property type="entry name" value="P-loop_NTPase"/>
</dbReference>
<name>A0A1B7NZQ8_9EURO</name>
<dbReference type="Pfam" id="PF00004">
    <property type="entry name" value="AAA"/>
    <property type="match status" value="1"/>
</dbReference>
<feature type="region of interest" description="Disordered" evidence="1">
    <location>
        <begin position="941"/>
        <end position="996"/>
    </location>
</feature>
<evidence type="ECO:0000313" key="3">
    <source>
        <dbReference type="EMBL" id="OAX82258.1"/>
    </source>
</evidence>
<feature type="domain" description="AAA+ ATPase" evidence="2">
    <location>
        <begin position="693"/>
        <end position="820"/>
    </location>
</feature>
<dbReference type="InterPro" id="IPR054289">
    <property type="entry name" value="DUF7025"/>
</dbReference>
<protein>
    <recommendedName>
        <fullName evidence="2">AAA+ ATPase domain-containing protein</fullName>
    </recommendedName>
</protein>
<comment type="caution">
    <text evidence="3">The sequence shown here is derived from an EMBL/GenBank/DDBJ whole genome shotgun (WGS) entry which is preliminary data.</text>
</comment>
<feature type="region of interest" description="Disordered" evidence="1">
    <location>
        <begin position="1010"/>
        <end position="1032"/>
    </location>
</feature>
<dbReference type="SUPFAM" id="SSF52540">
    <property type="entry name" value="P-loop containing nucleoside triphosphate hydrolases"/>
    <property type="match status" value="1"/>
</dbReference>
<evidence type="ECO:0000256" key="1">
    <source>
        <dbReference type="SAM" id="MobiDB-lite"/>
    </source>
</evidence>